<sequence>MNICILTTRIIANPKLSRCQRTTICQLILCRKNKRKNQLPYKLKAIAKNRIAKKIFNTAEENRFIIIKGFIYIRKVKFVSNDNKWKIKKNIAVKIKKIYYI</sequence>
<name>A0A1C9C980_9FLOR</name>
<organism evidence="1">
    <name type="scientific">Schizymenia dubyi</name>
    <dbReference type="NCBI Taxonomy" id="38368"/>
    <lineage>
        <taxon>Eukaryota</taxon>
        <taxon>Rhodophyta</taxon>
        <taxon>Florideophyceae</taxon>
        <taxon>Rhodymeniophycidae</taxon>
        <taxon>Nemastomatales</taxon>
        <taxon>Schizymeniaceae</taxon>
        <taxon>Schizymenia</taxon>
    </lineage>
</organism>
<accession>A0A1C9C980</accession>
<proteinExistence type="predicted"/>
<keyword evidence="1" id="KW-0934">Plastid</keyword>
<dbReference type="GeneID" id="29072270"/>
<dbReference type="RefSeq" id="YP_009296000.1">
    <property type="nucleotide sequence ID" value="NC_031169.1"/>
</dbReference>
<evidence type="ECO:0000313" key="1">
    <source>
        <dbReference type="EMBL" id="AOM64935.1"/>
    </source>
</evidence>
<protein>
    <submittedName>
        <fullName evidence="1">Putative single-stranded DNA binding protein</fullName>
    </submittedName>
</protein>
<reference evidence="1" key="1">
    <citation type="journal article" date="2016" name="BMC Biol.">
        <title>Parallel evolution of highly conserved plastid genome architecture in red seaweeds and seed plants.</title>
        <authorList>
            <person name="Lee J."/>
            <person name="Cho C.H."/>
            <person name="Park S.I."/>
            <person name="Choi J.W."/>
            <person name="Song H.S."/>
            <person name="West J.A."/>
            <person name="Bhattacharya D."/>
            <person name="Yoon H.S."/>
        </authorList>
    </citation>
    <scope>NUCLEOTIDE SEQUENCE</scope>
</reference>
<dbReference type="EMBL" id="KX284712">
    <property type="protein sequence ID" value="AOM64935.1"/>
    <property type="molecule type" value="Genomic_DNA"/>
</dbReference>
<gene>
    <name evidence="1" type="primary">ycf41</name>
    <name evidence="1" type="ORF">Schiz_052</name>
</gene>
<dbReference type="Gene3D" id="2.40.50.140">
    <property type="entry name" value="Nucleic acid-binding proteins"/>
    <property type="match status" value="1"/>
</dbReference>
<dbReference type="AlphaFoldDB" id="A0A1C9C980"/>
<dbReference type="InterPro" id="IPR012340">
    <property type="entry name" value="NA-bd_OB-fold"/>
</dbReference>
<geneLocation type="plastid" evidence="1"/>